<comment type="caution">
    <text evidence="8">The sequence shown here is derived from an EMBL/GenBank/DDBJ whole genome shotgun (WGS) entry which is preliminary data.</text>
</comment>
<dbReference type="InterPro" id="IPR054463">
    <property type="entry name" value="PexRD54_WY"/>
</dbReference>
<name>A0A225WD99_9STRA</name>
<feature type="domain" description="RxLR effector PexRD54 WY" evidence="7">
    <location>
        <begin position="115"/>
        <end position="156"/>
    </location>
</feature>
<evidence type="ECO:0000256" key="3">
    <source>
        <dbReference type="ARBA" id="ARBA00010400"/>
    </source>
</evidence>
<keyword evidence="9" id="KW-1185">Reference proteome</keyword>
<comment type="similarity">
    <text evidence="3">Belongs to the RxLR effector family.</text>
</comment>
<feature type="domain" description="RxLR effector PexRD54 WY" evidence="7">
    <location>
        <begin position="22"/>
        <end position="62"/>
    </location>
</feature>
<evidence type="ECO:0000313" key="9">
    <source>
        <dbReference type="Proteomes" id="UP000198211"/>
    </source>
</evidence>
<dbReference type="EMBL" id="NBNE01001215">
    <property type="protein sequence ID" value="OWZ14997.1"/>
    <property type="molecule type" value="Genomic_DNA"/>
</dbReference>
<dbReference type="Proteomes" id="UP000198211">
    <property type="component" value="Unassembled WGS sequence"/>
</dbReference>
<keyword evidence="6" id="KW-0843">Virulence</keyword>
<dbReference type="GO" id="GO:0005576">
    <property type="term" value="C:extracellular region"/>
    <property type="evidence" value="ECO:0007669"/>
    <property type="project" value="UniProtKB-SubCell"/>
</dbReference>
<evidence type="ECO:0000259" key="7">
    <source>
        <dbReference type="Pfam" id="PF22748"/>
    </source>
</evidence>
<dbReference type="OrthoDB" id="128332at2759"/>
<dbReference type="GO" id="GO:0043657">
    <property type="term" value="C:host cell"/>
    <property type="evidence" value="ECO:0007669"/>
    <property type="project" value="UniProtKB-SubCell"/>
</dbReference>
<evidence type="ECO:0000256" key="4">
    <source>
        <dbReference type="ARBA" id="ARBA00022525"/>
    </source>
</evidence>
<evidence type="ECO:0000256" key="5">
    <source>
        <dbReference type="ARBA" id="ARBA00022729"/>
    </source>
</evidence>
<evidence type="ECO:0000256" key="2">
    <source>
        <dbReference type="ARBA" id="ARBA00004613"/>
    </source>
</evidence>
<accession>A0A225WD99</accession>
<keyword evidence="5" id="KW-0732">Signal</keyword>
<evidence type="ECO:0000256" key="6">
    <source>
        <dbReference type="ARBA" id="ARBA00023026"/>
    </source>
</evidence>
<comment type="subcellular location">
    <subcellularLocation>
        <location evidence="1">Host cell</location>
    </subcellularLocation>
    <subcellularLocation>
        <location evidence="2">Secreted</location>
    </subcellularLocation>
</comment>
<organism evidence="8 9">
    <name type="scientific">Phytophthora megakarya</name>
    <dbReference type="NCBI Taxonomy" id="4795"/>
    <lineage>
        <taxon>Eukaryota</taxon>
        <taxon>Sar</taxon>
        <taxon>Stramenopiles</taxon>
        <taxon>Oomycota</taxon>
        <taxon>Peronosporomycetes</taxon>
        <taxon>Peronosporales</taxon>
        <taxon>Peronosporaceae</taxon>
        <taxon>Phytophthora</taxon>
    </lineage>
</organism>
<dbReference type="Pfam" id="PF22748">
    <property type="entry name" value="PexRD54_WY"/>
    <property type="match status" value="2"/>
</dbReference>
<evidence type="ECO:0000313" key="8">
    <source>
        <dbReference type="EMBL" id="OWZ14997.1"/>
    </source>
</evidence>
<sequence>MLLSAKEVESTKTFATKLEGIQIANWVKSGNSADDVFKALKLDQTGDKLFESPMFTYWSSFVAKRYSNNPGSEMFSTFGLHYTDEALAKILPTKILISAKNVDSTKAQATKLEGLQISNWINGDKSADDVFKLLKLDETGDELFKSPLFSTWTTFVTKINKNNYEADIFKLLTDKLGDAALARMISAANNVDDTKKLATGLRAEQFTSWFSAGKTPQNVDTLLNAAANSDDMTKKISQDYAKFFEKADERLSMVN</sequence>
<dbReference type="AlphaFoldDB" id="A0A225WD99"/>
<protein>
    <submittedName>
        <fullName evidence="8">RxLR effector protein</fullName>
    </submittedName>
</protein>
<evidence type="ECO:0000256" key="1">
    <source>
        <dbReference type="ARBA" id="ARBA00004340"/>
    </source>
</evidence>
<proteinExistence type="inferred from homology"/>
<keyword evidence="4" id="KW-0964">Secreted</keyword>
<reference evidence="9" key="1">
    <citation type="submission" date="2017-03" db="EMBL/GenBank/DDBJ databases">
        <title>Phytopthora megakarya and P. palmivora, two closely related causual agents of cacao black pod achieved similar genome size and gene model numbers by different mechanisms.</title>
        <authorList>
            <person name="Ali S."/>
            <person name="Shao J."/>
            <person name="Larry D.J."/>
            <person name="Kronmiller B."/>
            <person name="Shen D."/>
            <person name="Strem M.D."/>
            <person name="Melnick R.L."/>
            <person name="Guiltinan M.J."/>
            <person name="Tyler B.M."/>
            <person name="Meinhardt L.W."/>
            <person name="Bailey B.A."/>
        </authorList>
    </citation>
    <scope>NUCLEOTIDE SEQUENCE [LARGE SCALE GENOMIC DNA]</scope>
    <source>
        <strain evidence="9">zdho120</strain>
    </source>
</reference>
<gene>
    <name evidence="8" type="ORF">PHMEG_00011437</name>
</gene>